<feature type="compositionally biased region" description="Low complexity" evidence="1">
    <location>
        <begin position="425"/>
        <end position="444"/>
    </location>
</feature>
<accession>D8Q2T4</accession>
<dbReference type="RefSeq" id="XP_003033084.1">
    <property type="nucleotide sequence ID" value="XM_003033038.1"/>
</dbReference>
<feature type="compositionally biased region" description="Basic and acidic residues" evidence="1">
    <location>
        <begin position="45"/>
        <end position="55"/>
    </location>
</feature>
<evidence type="ECO:0000256" key="1">
    <source>
        <dbReference type="SAM" id="MobiDB-lite"/>
    </source>
</evidence>
<feature type="region of interest" description="Disordered" evidence="1">
    <location>
        <begin position="29"/>
        <end position="57"/>
    </location>
</feature>
<reference evidence="2 3" key="1">
    <citation type="journal article" date="2010" name="Nat. Biotechnol.">
        <title>Genome sequence of the model mushroom Schizophyllum commune.</title>
        <authorList>
            <person name="Ohm R.A."/>
            <person name="de Jong J.F."/>
            <person name="Lugones L.G."/>
            <person name="Aerts A."/>
            <person name="Kothe E."/>
            <person name="Stajich J.E."/>
            <person name="de Vries R.P."/>
            <person name="Record E."/>
            <person name="Levasseur A."/>
            <person name="Baker S.E."/>
            <person name="Bartholomew K.A."/>
            <person name="Coutinho P.M."/>
            <person name="Erdmann S."/>
            <person name="Fowler T.J."/>
            <person name="Gathman A.C."/>
            <person name="Lombard V."/>
            <person name="Henrissat B."/>
            <person name="Knabe N."/>
            <person name="Kuees U."/>
            <person name="Lilly W.W."/>
            <person name="Lindquist E."/>
            <person name="Lucas S."/>
            <person name="Magnuson J.K."/>
            <person name="Piumi F."/>
            <person name="Raudaskoski M."/>
            <person name="Salamov A."/>
            <person name="Schmutz J."/>
            <person name="Schwarze F.W.M.R."/>
            <person name="vanKuyk P.A."/>
            <person name="Horton J.S."/>
            <person name="Grigoriev I.V."/>
            <person name="Woesten H.A.B."/>
        </authorList>
    </citation>
    <scope>NUCLEOTIDE SEQUENCE [LARGE SCALE GENOMIC DNA]</scope>
    <source>
        <strain evidence="3">H4-8 / FGSC 9210</strain>
    </source>
</reference>
<dbReference type="AlphaFoldDB" id="D8Q2T4"/>
<dbReference type="InParanoid" id="D8Q2T4"/>
<organism evidence="3">
    <name type="scientific">Schizophyllum commune (strain H4-8 / FGSC 9210)</name>
    <name type="common">Split gill fungus</name>
    <dbReference type="NCBI Taxonomy" id="578458"/>
    <lineage>
        <taxon>Eukaryota</taxon>
        <taxon>Fungi</taxon>
        <taxon>Dikarya</taxon>
        <taxon>Basidiomycota</taxon>
        <taxon>Agaricomycotina</taxon>
        <taxon>Agaricomycetes</taxon>
        <taxon>Agaricomycetidae</taxon>
        <taxon>Agaricales</taxon>
        <taxon>Schizophyllaceae</taxon>
        <taxon>Schizophyllum</taxon>
    </lineage>
</organism>
<keyword evidence="3" id="KW-1185">Reference proteome</keyword>
<feature type="region of interest" description="Disordered" evidence="1">
    <location>
        <begin position="168"/>
        <end position="195"/>
    </location>
</feature>
<dbReference type="HOGENOM" id="CLU_592048_0_0_1"/>
<dbReference type="KEGG" id="scm:SCHCO_01347853"/>
<dbReference type="EMBL" id="GL377305">
    <property type="protein sequence ID" value="EFI98181.1"/>
    <property type="molecule type" value="Genomic_DNA"/>
</dbReference>
<gene>
    <name evidence="2" type="ORF">SCHCODRAFT_107593</name>
</gene>
<feature type="region of interest" description="Disordered" evidence="1">
    <location>
        <begin position="407"/>
        <end position="462"/>
    </location>
</feature>
<evidence type="ECO:0000313" key="2">
    <source>
        <dbReference type="EMBL" id="EFI98181.1"/>
    </source>
</evidence>
<protein>
    <submittedName>
        <fullName evidence="2">Uncharacterized protein</fullName>
    </submittedName>
</protein>
<name>D8Q2T4_SCHCM</name>
<dbReference type="GeneID" id="9592762"/>
<dbReference type="OrthoDB" id="3124923at2759"/>
<proteinExistence type="predicted"/>
<dbReference type="Proteomes" id="UP000007431">
    <property type="component" value="Unassembled WGS sequence"/>
</dbReference>
<evidence type="ECO:0000313" key="3">
    <source>
        <dbReference type="Proteomes" id="UP000007431"/>
    </source>
</evidence>
<dbReference type="VEuPathDB" id="FungiDB:SCHCODRAFT_01347853"/>
<sequence length="462" mass="50664">MNDAPGSLTTPQTTHSALYDAIAGYGTYPPLPPAPTMGPDTSPIHTRDTGKDSRRSISPLTGLGAYLQIAEYPRAAFTVPYEPLRRTNFRNLMRAGGGLGAFALTPLSSPWREQWSNPIFASPTTAQHVNTTAYTCRVIAGALGRDGNDADKKTIYIVLRLVRHRAERSHKPSALPRRTPRARHPLPGDEAEDRMCAPRAPPPNLPTFRWAGLGRGPPRSDPEIYDAGLEVWAALDAALGRSRSIKGRIVDRLTQHSNPFLLFSYPPLPHLPSQSDIVTSRAVSYSLLVLLEYIPSYRTTCRRLARAYRAITPAPTIRDGHLSLAAMDADVVVSILLASTRMQKAHRWKSVYSATRNSRPLHCASGTRIAEETLRRRSGRSGSLHDLRRHRGTHILTLHALLKTTRRTLGRHPSALGIDGERTTRVTTSRPSPTATSTRRPGSTLAVTDPSDSGHLHPPPSV</sequence>
<feature type="non-terminal residue" evidence="2">
    <location>
        <position position="462"/>
    </location>
</feature>